<evidence type="ECO:0000313" key="3">
    <source>
        <dbReference type="EMBL" id="ORZ30464.1"/>
    </source>
</evidence>
<dbReference type="STRING" id="765915.A0A1Y2H8Y0"/>
<dbReference type="GO" id="GO:0031267">
    <property type="term" value="F:small GTPase binding"/>
    <property type="evidence" value="ECO:0007669"/>
    <property type="project" value="TreeGrafter"/>
</dbReference>
<dbReference type="InterPro" id="IPR000195">
    <property type="entry name" value="Rab-GAP-TBC_dom"/>
</dbReference>
<dbReference type="PANTHER" id="PTHR47219:SF9">
    <property type="entry name" value="GTPASE ACTIVATING PROTEIN AND CENTROSOME-ASSOCIATED, ISOFORM B"/>
    <property type="match status" value="1"/>
</dbReference>
<proteinExistence type="predicted"/>
<organism evidence="3 4">
    <name type="scientific">Catenaria anguillulae PL171</name>
    <dbReference type="NCBI Taxonomy" id="765915"/>
    <lineage>
        <taxon>Eukaryota</taxon>
        <taxon>Fungi</taxon>
        <taxon>Fungi incertae sedis</taxon>
        <taxon>Blastocladiomycota</taxon>
        <taxon>Blastocladiomycetes</taxon>
        <taxon>Blastocladiales</taxon>
        <taxon>Catenariaceae</taxon>
        <taxon>Catenaria</taxon>
    </lineage>
</organism>
<dbReference type="InterPro" id="IPR050302">
    <property type="entry name" value="Rab_GAP_TBC_domain"/>
</dbReference>
<dbReference type="Gene3D" id="1.10.8.270">
    <property type="entry name" value="putative rabgap domain of human tbc1 domain family member 14 like domains"/>
    <property type="match status" value="1"/>
</dbReference>
<feature type="region of interest" description="Disordered" evidence="1">
    <location>
        <begin position="108"/>
        <end position="134"/>
    </location>
</feature>
<dbReference type="Pfam" id="PF00566">
    <property type="entry name" value="RabGAP-TBC"/>
    <property type="match status" value="1"/>
</dbReference>
<feature type="domain" description="Rab-GAP TBC" evidence="2">
    <location>
        <begin position="61"/>
        <end position="297"/>
    </location>
</feature>
<dbReference type="Gene3D" id="1.10.10.750">
    <property type="entry name" value="Ypt/Rab-GAP domain of gyp1p, domain 1"/>
    <property type="match status" value="1"/>
</dbReference>
<evidence type="ECO:0000259" key="2">
    <source>
        <dbReference type="PROSITE" id="PS50086"/>
    </source>
</evidence>
<name>A0A1Y2H8Y0_9FUNG</name>
<evidence type="ECO:0000313" key="4">
    <source>
        <dbReference type="Proteomes" id="UP000193411"/>
    </source>
</evidence>
<keyword evidence="4" id="KW-1185">Reference proteome</keyword>
<reference evidence="3 4" key="1">
    <citation type="submission" date="2016-07" db="EMBL/GenBank/DDBJ databases">
        <title>Pervasive Adenine N6-methylation of Active Genes in Fungi.</title>
        <authorList>
            <consortium name="DOE Joint Genome Institute"/>
            <person name="Mondo S.J."/>
            <person name="Dannebaum R.O."/>
            <person name="Kuo R.C."/>
            <person name="Labutti K."/>
            <person name="Haridas S."/>
            <person name="Kuo A."/>
            <person name="Salamov A."/>
            <person name="Ahrendt S.R."/>
            <person name="Lipzen A."/>
            <person name="Sullivan W."/>
            <person name="Andreopoulos W.B."/>
            <person name="Clum A."/>
            <person name="Lindquist E."/>
            <person name="Daum C."/>
            <person name="Ramamoorthy G.K."/>
            <person name="Gryganskyi A."/>
            <person name="Culley D."/>
            <person name="Magnuson J.K."/>
            <person name="James T.Y."/>
            <person name="O'Malley M.A."/>
            <person name="Stajich J.E."/>
            <person name="Spatafora J.W."/>
            <person name="Visel A."/>
            <person name="Grigoriev I.V."/>
        </authorList>
    </citation>
    <scope>NUCLEOTIDE SEQUENCE [LARGE SCALE GENOMIC DNA]</scope>
    <source>
        <strain evidence="3 4">PL171</strain>
    </source>
</reference>
<dbReference type="OrthoDB" id="294251at2759"/>
<feature type="compositionally biased region" description="Polar residues" evidence="1">
    <location>
        <begin position="120"/>
        <end position="129"/>
    </location>
</feature>
<dbReference type="AlphaFoldDB" id="A0A1Y2H8Y0"/>
<dbReference type="PANTHER" id="PTHR47219">
    <property type="entry name" value="RAB GTPASE-ACTIVATING PROTEIN 1-LIKE"/>
    <property type="match status" value="1"/>
</dbReference>
<evidence type="ECO:0000256" key="1">
    <source>
        <dbReference type="SAM" id="MobiDB-lite"/>
    </source>
</evidence>
<comment type="caution">
    <text evidence="3">The sequence shown here is derived from an EMBL/GenBank/DDBJ whole genome shotgun (WGS) entry which is preliminary data.</text>
</comment>
<accession>A0A1Y2H8Y0</accession>
<dbReference type="EMBL" id="MCFL01000084">
    <property type="protein sequence ID" value="ORZ30464.1"/>
    <property type="molecule type" value="Genomic_DNA"/>
</dbReference>
<gene>
    <name evidence="3" type="ORF">BCR44DRAFT_117768</name>
</gene>
<dbReference type="GO" id="GO:0005096">
    <property type="term" value="F:GTPase activator activity"/>
    <property type="evidence" value="ECO:0007669"/>
    <property type="project" value="TreeGrafter"/>
</dbReference>
<dbReference type="PROSITE" id="PS50086">
    <property type="entry name" value="TBC_RABGAP"/>
    <property type="match status" value="1"/>
</dbReference>
<dbReference type="Gene3D" id="1.10.472.80">
    <property type="entry name" value="Ypt/Rab-GAP domain of gyp1p, domain 3"/>
    <property type="match status" value="1"/>
</dbReference>
<dbReference type="SMART" id="SM00164">
    <property type="entry name" value="TBC"/>
    <property type="match status" value="1"/>
</dbReference>
<dbReference type="InterPro" id="IPR035969">
    <property type="entry name" value="Rab-GAP_TBC_sf"/>
</dbReference>
<protein>
    <submittedName>
        <fullName evidence="3">Rab-GTPase-TBC domain-domain-containing protein</fullName>
    </submittedName>
</protein>
<dbReference type="SUPFAM" id="SSF47923">
    <property type="entry name" value="Ypt/Rab-GAP domain of gyp1p"/>
    <property type="match status" value="2"/>
</dbReference>
<dbReference type="Proteomes" id="UP000193411">
    <property type="component" value="Unassembled WGS sequence"/>
</dbReference>
<sequence length="371" mass="41772">MLARAERKAAKHAAHQAKLAAKREATAAANLAYWTKHVLPPDVWDKVRYSDKLAGVWVRDGVPPRLRGVVWPRAVGNALHVTSEVFRVCCARATEALTSRRLREEEAAEAEGAAGVDVSGEQQEGVATSNGGGAPDMVLVGREDTLSIIHTDISRTFPHLGLFQSPHGPLAGSLATVLEAFAVYRADMGYVQGMSYLAGVLLVNMDELAAFTTLCNMFRHRQGVLNVMYRLDMVRVKAYFAVFEYLLGLACPELKVHLEEVGVRPEFYLYEWLLSMFSKPLPLDTAHRVWDLFFLWGDLALFRVAVALLKFFEPRLLGLPFEECIQDVLRLPGRIRQEYDEDKFWEVVEFLHLERDVYRAACRKEGIEPPE</sequence>